<dbReference type="EMBL" id="JBCLPP010000008">
    <property type="protein sequence ID" value="MEY8244823.1"/>
    <property type="molecule type" value="Genomic_DNA"/>
</dbReference>
<evidence type="ECO:0000256" key="3">
    <source>
        <dbReference type="ARBA" id="ARBA00023237"/>
    </source>
</evidence>
<protein>
    <submittedName>
        <fullName evidence="5">Outer membrane protein assembly factor BamD</fullName>
    </submittedName>
</protein>
<evidence type="ECO:0000256" key="1">
    <source>
        <dbReference type="ARBA" id="ARBA00022729"/>
    </source>
</evidence>
<dbReference type="Pfam" id="PF13525">
    <property type="entry name" value="YfiO"/>
    <property type="match status" value="1"/>
</dbReference>
<name>A0ABV4CTX1_9BACT</name>
<dbReference type="RefSeq" id="WP_121698852.1">
    <property type="nucleotide sequence ID" value="NZ_JBCLPP010000008.1"/>
</dbReference>
<sequence>MRNYIHILTVLISAVVFTSCGEYQRILKSNDPDERLEYAKRAFEQKKYTQAATVLTDIVTMFKGTQKAEDSLYLLALSHYENKDYENAGAYFQTYYNRYPKGKYAEMARFYCGYGYFLDSPEPQLDQSGTIKAIEELQAFLDYFPKSDKVPVAQNTIFELQDKLTLKELQNAQLYYNMGNYMGNNYESAVIVARNAIKNYPYSKYKEELEMLILKSRYQEAAQSVEEKKADRFRDVVDEYYSFINNYPESPNRKEADNIMKIAGKYVNE</sequence>
<comment type="caution">
    <text evidence="5">The sequence shown here is derived from an EMBL/GenBank/DDBJ whole genome shotgun (WGS) entry which is preliminary data.</text>
</comment>
<evidence type="ECO:0000313" key="6">
    <source>
        <dbReference type="Proteomes" id="UP001565200"/>
    </source>
</evidence>
<reference evidence="5 6" key="1">
    <citation type="submission" date="2024-03" db="EMBL/GenBank/DDBJ databases">
        <title>Mouse gut bacterial collection (mGBC) of GemPharmatech.</title>
        <authorList>
            <person name="He Y."/>
            <person name="Dong L."/>
            <person name="Wu D."/>
            <person name="Gao X."/>
            <person name="Lin Z."/>
        </authorList>
    </citation>
    <scope>NUCLEOTIDE SEQUENCE [LARGE SCALE GENOMIC DNA]</scope>
    <source>
        <strain evidence="5 6">54-13</strain>
    </source>
</reference>
<evidence type="ECO:0000256" key="2">
    <source>
        <dbReference type="ARBA" id="ARBA00023136"/>
    </source>
</evidence>
<dbReference type="Proteomes" id="UP001565200">
    <property type="component" value="Unassembled WGS sequence"/>
</dbReference>
<dbReference type="InterPro" id="IPR039565">
    <property type="entry name" value="BamD-like"/>
</dbReference>
<dbReference type="InterPro" id="IPR011990">
    <property type="entry name" value="TPR-like_helical_dom_sf"/>
</dbReference>
<dbReference type="Gene3D" id="1.25.40.10">
    <property type="entry name" value="Tetratricopeptide repeat domain"/>
    <property type="match status" value="1"/>
</dbReference>
<keyword evidence="6" id="KW-1185">Reference proteome</keyword>
<dbReference type="NCBIfam" id="TIGR03302">
    <property type="entry name" value="OM_YfiO"/>
    <property type="match status" value="1"/>
</dbReference>
<keyword evidence="1" id="KW-0732">Signal</keyword>
<keyword evidence="2" id="KW-0472">Membrane</keyword>
<accession>A0ABV4CTX1</accession>
<feature type="domain" description="Outer membrane lipoprotein BamD-like" evidence="4">
    <location>
        <begin position="34"/>
        <end position="182"/>
    </location>
</feature>
<proteinExistence type="predicted"/>
<evidence type="ECO:0000259" key="4">
    <source>
        <dbReference type="Pfam" id="PF13525"/>
    </source>
</evidence>
<organism evidence="5 6">
    <name type="scientific">Heminiphilus faecis</name>
    <dbReference type="NCBI Taxonomy" id="2601703"/>
    <lineage>
        <taxon>Bacteria</taxon>
        <taxon>Pseudomonadati</taxon>
        <taxon>Bacteroidota</taxon>
        <taxon>Bacteroidia</taxon>
        <taxon>Bacteroidales</taxon>
        <taxon>Muribaculaceae</taxon>
        <taxon>Heminiphilus</taxon>
    </lineage>
</organism>
<gene>
    <name evidence="5" type="primary">bamD</name>
    <name evidence="5" type="ORF">AAK873_04200</name>
</gene>
<dbReference type="PROSITE" id="PS51257">
    <property type="entry name" value="PROKAR_LIPOPROTEIN"/>
    <property type="match status" value="1"/>
</dbReference>
<dbReference type="InterPro" id="IPR017689">
    <property type="entry name" value="BamD"/>
</dbReference>
<keyword evidence="3" id="KW-0998">Cell outer membrane</keyword>
<evidence type="ECO:0000313" key="5">
    <source>
        <dbReference type="EMBL" id="MEY8244823.1"/>
    </source>
</evidence>
<dbReference type="SUPFAM" id="SSF48452">
    <property type="entry name" value="TPR-like"/>
    <property type="match status" value="1"/>
</dbReference>